<name>A0A1F6CD44_9BACT</name>
<dbReference type="EMBL" id="MFKQ01000030">
    <property type="protein sequence ID" value="OGG47099.1"/>
    <property type="molecule type" value="Genomic_DNA"/>
</dbReference>
<protein>
    <submittedName>
        <fullName evidence="2">Uncharacterized protein</fullName>
    </submittedName>
</protein>
<evidence type="ECO:0000256" key="1">
    <source>
        <dbReference type="SAM" id="MobiDB-lite"/>
    </source>
</evidence>
<proteinExistence type="predicted"/>
<comment type="caution">
    <text evidence="2">The sequence shown here is derived from an EMBL/GenBank/DDBJ whole genome shotgun (WGS) entry which is preliminary data.</text>
</comment>
<accession>A0A1F6CD44</accession>
<evidence type="ECO:0000313" key="3">
    <source>
        <dbReference type="Proteomes" id="UP000178344"/>
    </source>
</evidence>
<gene>
    <name evidence="2" type="ORF">A2671_00820</name>
</gene>
<evidence type="ECO:0000313" key="2">
    <source>
        <dbReference type="EMBL" id="OGG47099.1"/>
    </source>
</evidence>
<dbReference type="AlphaFoldDB" id="A0A1F6CD44"/>
<reference evidence="2 3" key="1">
    <citation type="journal article" date="2016" name="Nat. Commun.">
        <title>Thousands of microbial genomes shed light on interconnected biogeochemical processes in an aquifer system.</title>
        <authorList>
            <person name="Anantharaman K."/>
            <person name="Brown C.T."/>
            <person name="Hug L.A."/>
            <person name="Sharon I."/>
            <person name="Castelle C.J."/>
            <person name="Probst A.J."/>
            <person name="Thomas B.C."/>
            <person name="Singh A."/>
            <person name="Wilkins M.J."/>
            <person name="Karaoz U."/>
            <person name="Brodie E.L."/>
            <person name="Williams K.H."/>
            <person name="Hubbard S.S."/>
            <person name="Banfield J.F."/>
        </authorList>
    </citation>
    <scope>NUCLEOTIDE SEQUENCE [LARGE SCALE GENOMIC DNA]</scope>
</reference>
<organism evidence="2 3">
    <name type="scientific">Candidatus Kaiserbacteria bacterium RIFCSPHIGHO2_01_FULL_49_13</name>
    <dbReference type="NCBI Taxonomy" id="1798477"/>
    <lineage>
        <taxon>Bacteria</taxon>
        <taxon>Candidatus Kaiseribacteriota</taxon>
    </lineage>
</organism>
<sequence length="372" mass="43539">MLTIDWQRAELICGQLLAALRKNVYPYNAPRPQDFIPPALRKNRLTHARFLFYACHYMRGTIRSDFAFKRLIGLWEVHPKLFEPSQVRRVGQLELYRELREALFYQASEISSFWFENSRRLSKHWKGDPRRIFFGINEPEEMYRRIVNKGHNKNGRKEAVVPHEEGFLGFQEKMSSMLAYFLMEAELIPEFRASPAVDFHLLRILLATEILVPKDRNKKIRYEHVSVLGIQVLEWYSKKFDVSLVEVGDALWLVSTTLCRRAPGNAMFDRHKNEEAGIRNSPQPLVLDWRKANHVRRYVTTCGSCPVGGQCSWHVFSGTYYEEGEFAMRAHERPPILFPQLPRHLRERPPTAKFEGESEDRGTLSLFETPGE</sequence>
<dbReference type="Proteomes" id="UP000178344">
    <property type="component" value="Unassembled WGS sequence"/>
</dbReference>
<feature type="region of interest" description="Disordered" evidence="1">
    <location>
        <begin position="348"/>
        <end position="372"/>
    </location>
</feature>
<feature type="compositionally biased region" description="Basic and acidic residues" evidence="1">
    <location>
        <begin position="348"/>
        <end position="362"/>
    </location>
</feature>